<accession>A0A285V0K3</accession>
<dbReference type="PROSITE" id="PS51318">
    <property type="entry name" value="TAT"/>
    <property type="match status" value="1"/>
</dbReference>
<dbReference type="AlphaFoldDB" id="A0A285V0K3"/>
<evidence type="ECO:0000256" key="3">
    <source>
        <dbReference type="SAM" id="MobiDB-lite"/>
    </source>
</evidence>
<comment type="similarity">
    <text evidence="1">Belongs to the ice-binding protein family.</text>
</comment>
<dbReference type="InterPro" id="IPR021884">
    <property type="entry name" value="Ice-bd_prot"/>
</dbReference>
<evidence type="ECO:0000313" key="5">
    <source>
        <dbReference type="Proteomes" id="UP000219435"/>
    </source>
</evidence>
<keyword evidence="2" id="KW-0732">Signal</keyword>
<dbReference type="Pfam" id="PF11999">
    <property type="entry name" value="Ice_binding"/>
    <property type="match status" value="1"/>
</dbReference>
<reference evidence="5" key="1">
    <citation type="submission" date="2017-08" db="EMBL/GenBank/DDBJ databases">
        <authorList>
            <person name="Varghese N."/>
            <person name="Submissions S."/>
        </authorList>
    </citation>
    <scope>NUCLEOTIDE SEQUENCE [LARGE SCALE GENOMIC DNA]</scope>
    <source>
        <strain evidence="5">DSM 4725</strain>
    </source>
</reference>
<gene>
    <name evidence="4" type="ORF">SAMN05660748_0967</name>
</gene>
<evidence type="ECO:0000313" key="4">
    <source>
        <dbReference type="EMBL" id="SOC47695.1"/>
    </source>
</evidence>
<dbReference type="Proteomes" id="UP000219435">
    <property type="component" value="Unassembled WGS sequence"/>
</dbReference>
<sequence>MTSVLDHTAPTSSTRRRLGAAAAALALLTTAGLLLDQSSSARAATSIDLGAADGYAVLAGAGITNTGSTEITGDLGTAPTPAVTGESDIVLDGVHRTVPEATAAQAGLLAAFNAAAAQAPTQTISADLANPAATLTPGVYTQATAMGLTGTLTLDGQGNADSVFIFQAGDTLTTGSASRIVLTNGAQACNVYWRVAVSATLGSDSEFVGTILAGMTITLDDRAEVTGRLLAQNGAVTLIDNVITRPVCSTPPTTTAAPSSPAADGPAASATTGVPAASGGDGSPAGSGRQVSRVPVGSVDAGDGSSVRGTCE</sequence>
<evidence type="ECO:0008006" key="6">
    <source>
        <dbReference type="Google" id="ProtNLM"/>
    </source>
</evidence>
<organism evidence="4 5">
    <name type="scientific">Blastococcus aggregatus</name>
    <dbReference type="NCBI Taxonomy" id="38502"/>
    <lineage>
        <taxon>Bacteria</taxon>
        <taxon>Bacillati</taxon>
        <taxon>Actinomycetota</taxon>
        <taxon>Actinomycetes</taxon>
        <taxon>Geodermatophilales</taxon>
        <taxon>Geodermatophilaceae</taxon>
        <taxon>Blastococcus</taxon>
    </lineage>
</organism>
<protein>
    <recommendedName>
        <fullName evidence="6">DUF3494 domain-containing protein</fullName>
    </recommendedName>
</protein>
<evidence type="ECO:0000256" key="2">
    <source>
        <dbReference type="ARBA" id="ARBA00022729"/>
    </source>
</evidence>
<dbReference type="RefSeq" id="WP_176522815.1">
    <property type="nucleotide sequence ID" value="NZ_OBQI01000001.1"/>
</dbReference>
<evidence type="ECO:0000256" key="1">
    <source>
        <dbReference type="ARBA" id="ARBA00005445"/>
    </source>
</evidence>
<dbReference type="InterPro" id="IPR006311">
    <property type="entry name" value="TAT_signal"/>
</dbReference>
<proteinExistence type="inferred from homology"/>
<dbReference type="EMBL" id="OBQI01000001">
    <property type="protein sequence ID" value="SOC47695.1"/>
    <property type="molecule type" value="Genomic_DNA"/>
</dbReference>
<feature type="region of interest" description="Disordered" evidence="3">
    <location>
        <begin position="250"/>
        <end position="312"/>
    </location>
</feature>
<name>A0A285V0K3_9ACTN</name>
<keyword evidence="5" id="KW-1185">Reference proteome</keyword>
<feature type="compositionally biased region" description="Low complexity" evidence="3">
    <location>
        <begin position="250"/>
        <end position="278"/>
    </location>
</feature>